<dbReference type="PANTHER" id="PTHR43168:SF2">
    <property type="entry name" value="LARGE RIBOSOMAL SUBUNIT PROTEIN BL33C"/>
    <property type="match status" value="1"/>
</dbReference>
<gene>
    <name evidence="5 6" type="primary">rpmG</name>
    <name evidence="6" type="ORF">IAC76_00315</name>
</gene>
<dbReference type="SUPFAM" id="SSF57829">
    <property type="entry name" value="Zn-binding ribosomal proteins"/>
    <property type="match status" value="1"/>
</dbReference>
<accession>A0A9D9DL74</accession>
<sequence length="55" mass="6512">MGIKGKNDRMVVLACEDCKERNYTTVKNKKNIKERLELSKYCPKCKKHTNHKETK</sequence>
<comment type="caution">
    <text evidence="6">The sequence shown here is derived from an EMBL/GenBank/DDBJ whole genome shotgun (WGS) entry which is preliminary data.</text>
</comment>
<dbReference type="Proteomes" id="UP000823632">
    <property type="component" value="Unassembled WGS sequence"/>
</dbReference>
<evidence type="ECO:0000313" key="7">
    <source>
        <dbReference type="Proteomes" id="UP000823632"/>
    </source>
</evidence>
<dbReference type="AlphaFoldDB" id="A0A9D9DL74"/>
<evidence type="ECO:0000256" key="3">
    <source>
        <dbReference type="ARBA" id="ARBA00023274"/>
    </source>
</evidence>
<dbReference type="EMBL" id="JADIND010000007">
    <property type="protein sequence ID" value="MBO8429804.1"/>
    <property type="molecule type" value="Genomic_DNA"/>
</dbReference>
<dbReference type="InterPro" id="IPR001705">
    <property type="entry name" value="Ribosomal_bL33"/>
</dbReference>
<dbReference type="NCBIfam" id="NF001860">
    <property type="entry name" value="PRK00595.1"/>
    <property type="match status" value="1"/>
</dbReference>
<evidence type="ECO:0000313" key="6">
    <source>
        <dbReference type="EMBL" id="MBO8429804.1"/>
    </source>
</evidence>
<evidence type="ECO:0000256" key="2">
    <source>
        <dbReference type="ARBA" id="ARBA00022980"/>
    </source>
</evidence>
<dbReference type="NCBIfam" id="TIGR01023">
    <property type="entry name" value="rpmG_bact"/>
    <property type="match status" value="1"/>
</dbReference>
<dbReference type="Gene3D" id="2.20.28.120">
    <property type="entry name" value="Ribosomal protein L33"/>
    <property type="match status" value="1"/>
</dbReference>
<dbReference type="HAMAP" id="MF_00294">
    <property type="entry name" value="Ribosomal_bL33"/>
    <property type="match status" value="1"/>
</dbReference>
<keyword evidence="3 5" id="KW-0687">Ribonucleoprotein</keyword>
<organism evidence="6 7">
    <name type="scientific">Candidatus Scatousia excrementipullorum</name>
    <dbReference type="NCBI Taxonomy" id="2840936"/>
    <lineage>
        <taxon>Bacteria</taxon>
        <taxon>Candidatus Scatousia</taxon>
    </lineage>
</organism>
<protein>
    <recommendedName>
        <fullName evidence="4 5">Large ribosomal subunit protein bL33</fullName>
    </recommendedName>
</protein>
<dbReference type="Pfam" id="PF00471">
    <property type="entry name" value="Ribosomal_L33"/>
    <property type="match status" value="1"/>
</dbReference>
<name>A0A9D9DL74_9BACT</name>
<dbReference type="InterPro" id="IPR011332">
    <property type="entry name" value="Ribosomal_zn-bd"/>
</dbReference>
<dbReference type="GO" id="GO:0003735">
    <property type="term" value="F:structural constituent of ribosome"/>
    <property type="evidence" value="ECO:0007669"/>
    <property type="project" value="InterPro"/>
</dbReference>
<dbReference type="NCBIfam" id="NF001764">
    <property type="entry name" value="PRK00504.1"/>
    <property type="match status" value="1"/>
</dbReference>
<proteinExistence type="inferred from homology"/>
<comment type="similarity">
    <text evidence="1 5">Belongs to the bacterial ribosomal protein bL33 family.</text>
</comment>
<keyword evidence="2 5" id="KW-0689">Ribosomal protein</keyword>
<evidence type="ECO:0000256" key="4">
    <source>
        <dbReference type="ARBA" id="ARBA00035176"/>
    </source>
</evidence>
<dbReference type="InterPro" id="IPR038584">
    <property type="entry name" value="Ribosomal_bL33_sf"/>
</dbReference>
<evidence type="ECO:0000256" key="1">
    <source>
        <dbReference type="ARBA" id="ARBA00007596"/>
    </source>
</evidence>
<dbReference type="GO" id="GO:1990904">
    <property type="term" value="C:ribonucleoprotein complex"/>
    <property type="evidence" value="ECO:0007669"/>
    <property type="project" value="UniProtKB-KW"/>
</dbReference>
<reference evidence="6" key="2">
    <citation type="journal article" date="2021" name="PeerJ">
        <title>Extensive microbial diversity within the chicken gut microbiome revealed by metagenomics and culture.</title>
        <authorList>
            <person name="Gilroy R."/>
            <person name="Ravi A."/>
            <person name="Getino M."/>
            <person name="Pursley I."/>
            <person name="Horton D.L."/>
            <person name="Alikhan N.F."/>
            <person name="Baker D."/>
            <person name="Gharbi K."/>
            <person name="Hall N."/>
            <person name="Watson M."/>
            <person name="Adriaenssens E.M."/>
            <person name="Foster-Nyarko E."/>
            <person name="Jarju S."/>
            <person name="Secka A."/>
            <person name="Antonio M."/>
            <person name="Oren A."/>
            <person name="Chaudhuri R.R."/>
            <person name="La Ragione R."/>
            <person name="Hildebrand F."/>
            <person name="Pallen M.J."/>
        </authorList>
    </citation>
    <scope>NUCLEOTIDE SEQUENCE</scope>
    <source>
        <strain evidence="6">10192</strain>
    </source>
</reference>
<dbReference type="GO" id="GO:0006412">
    <property type="term" value="P:translation"/>
    <property type="evidence" value="ECO:0007669"/>
    <property type="project" value="UniProtKB-UniRule"/>
</dbReference>
<evidence type="ECO:0000256" key="5">
    <source>
        <dbReference type="HAMAP-Rule" id="MF_00294"/>
    </source>
</evidence>
<dbReference type="GO" id="GO:0005840">
    <property type="term" value="C:ribosome"/>
    <property type="evidence" value="ECO:0007669"/>
    <property type="project" value="UniProtKB-KW"/>
</dbReference>
<dbReference type="GO" id="GO:0005737">
    <property type="term" value="C:cytoplasm"/>
    <property type="evidence" value="ECO:0007669"/>
    <property type="project" value="UniProtKB-ARBA"/>
</dbReference>
<reference evidence="6" key="1">
    <citation type="submission" date="2020-10" db="EMBL/GenBank/DDBJ databases">
        <authorList>
            <person name="Gilroy R."/>
        </authorList>
    </citation>
    <scope>NUCLEOTIDE SEQUENCE</scope>
    <source>
        <strain evidence="6">10192</strain>
    </source>
</reference>
<dbReference type="PANTHER" id="PTHR43168">
    <property type="entry name" value="50S RIBOSOMAL PROTEIN L33, CHLOROPLASTIC"/>
    <property type="match status" value="1"/>
</dbReference>